<evidence type="ECO:0000256" key="1">
    <source>
        <dbReference type="ARBA" id="ARBA00004148"/>
    </source>
</evidence>
<dbReference type="GO" id="GO:1904262">
    <property type="term" value="P:negative regulation of TORC1 signaling"/>
    <property type="evidence" value="ECO:0007669"/>
    <property type="project" value="TreeGrafter"/>
</dbReference>
<dbReference type="EMBL" id="MCFC01000038">
    <property type="protein sequence ID" value="ORY27432.1"/>
    <property type="molecule type" value="Genomic_DNA"/>
</dbReference>
<feature type="compositionally biased region" description="Pro residues" evidence="5">
    <location>
        <begin position="25"/>
        <end position="36"/>
    </location>
</feature>
<dbReference type="OrthoDB" id="39497at2759"/>
<keyword evidence="8" id="KW-1185">Reference proteome</keyword>
<dbReference type="Pfam" id="PF12257">
    <property type="entry name" value="IML1"/>
    <property type="match status" value="1"/>
</dbReference>
<feature type="region of interest" description="Disordered" evidence="5">
    <location>
        <begin position="927"/>
        <end position="955"/>
    </location>
</feature>
<comment type="caution">
    <text evidence="7">The sequence shown here is derived from an EMBL/GenBank/DDBJ whole genome shotgun (WGS) entry which is preliminary data.</text>
</comment>
<evidence type="ECO:0000256" key="3">
    <source>
        <dbReference type="ARBA" id="ARBA00018529"/>
    </source>
</evidence>
<reference evidence="7 8" key="1">
    <citation type="submission" date="2016-07" db="EMBL/GenBank/DDBJ databases">
        <title>Pervasive Adenine N6-methylation of Active Genes in Fungi.</title>
        <authorList>
            <consortium name="DOE Joint Genome Institute"/>
            <person name="Mondo S.J."/>
            <person name="Dannebaum R.O."/>
            <person name="Kuo R.C."/>
            <person name="Labutti K."/>
            <person name="Haridas S."/>
            <person name="Kuo A."/>
            <person name="Salamov A."/>
            <person name="Ahrendt S.R."/>
            <person name="Lipzen A."/>
            <person name="Sullivan W."/>
            <person name="Andreopoulos W.B."/>
            <person name="Clum A."/>
            <person name="Lindquist E."/>
            <person name="Daum C."/>
            <person name="Ramamoorthy G.K."/>
            <person name="Gryganskyi A."/>
            <person name="Culley D."/>
            <person name="Magnuson J.K."/>
            <person name="James T.Y."/>
            <person name="O'Malley M.A."/>
            <person name="Stajich J.E."/>
            <person name="Spatafora J.W."/>
            <person name="Visel A."/>
            <person name="Grigoriev I.V."/>
        </authorList>
    </citation>
    <scope>NUCLEOTIDE SEQUENCE [LARGE SCALE GENOMIC DNA]</scope>
    <source>
        <strain evidence="7 8">68-887.2</strain>
    </source>
</reference>
<gene>
    <name evidence="7" type="ORF">BCR39DRAFT_538001</name>
</gene>
<dbReference type="InterPro" id="IPR027244">
    <property type="entry name" value="IML1"/>
</dbReference>
<dbReference type="InterPro" id="IPR036388">
    <property type="entry name" value="WH-like_DNA-bd_sf"/>
</dbReference>
<dbReference type="GO" id="GO:0010508">
    <property type="term" value="P:positive regulation of autophagy"/>
    <property type="evidence" value="ECO:0007669"/>
    <property type="project" value="TreeGrafter"/>
</dbReference>
<dbReference type="Gene3D" id="1.10.10.10">
    <property type="entry name" value="Winged helix-like DNA-binding domain superfamily/Winged helix DNA-binding domain"/>
    <property type="match status" value="1"/>
</dbReference>
<name>A0A1Y2AXZ8_9TREE</name>
<comment type="similarity">
    <text evidence="2">Belongs to the IML1 family.</text>
</comment>
<feature type="compositionally biased region" description="Low complexity" evidence="5">
    <location>
        <begin position="787"/>
        <end position="821"/>
    </location>
</feature>
<feature type="region of interest" description="Disordered" evidence="5">
    <location>
        <begin position="855"/>
        <end position="894"/>
    </location>
</feature>
<dbReference type="InterPro" id="IPR048255">
    <property type="entry name" value="IML1_N"/>
</dbReference>
<evidence type="ECO:0000256" key="2">
    <source>
        <dbReference type="ARBA" id="ARBA00005643"/>
    </source>
</evidence>
<evidence type="ECO:0000256" key="5">
    <source>
        <dbReference type="SAM" id="MobiDB-lite"/>
    </source>
</evidence>
<dbReference type="Proteomes" id="UP000193986">
    <property type="component" value="Unassembled WGS sequence"/>
</dbReference>
<dbReference type="GO" id="GO:1990130">
    <property type="term" value="C:GATOR1 complex"/>
    <property type="evidence" value="ECO:0007669"/>
    <property type="project" value="TreeGrafter"/>
</dbReference>
<dbReference type="GO" id="GO:0005774">
    <property type="term" value="C:vacuolar membrane"/>
    <property type="evidence" value="ECO:0007669"/>
    <property type="project" value="UniProtKB-SubCell"/>
</dbReference>
<feature type="region of interest" description="Disordered" evidence="5">
    <location>
        <begin position="1"/>
        <end position="42"/>
    </location>
</feature>
<feature type="compositionally biased region" description="Low complexity" evidence="5">
    <location>
        <begin position="11"/>
        <end position="24"/>
    </location>
</feature>
<dbReference type="GO" id="GO:0005096">
    <property type="term" value="F:GTPase activator activity"/>
    <property type="evidence" value="ECO:0007669"/>
    <property type="project" value="InterPro"/>
</dbReference>
<evidence type="ECO:0000256" key="4">
    <source>
        <dbReference type="ARBA" id="ARBA00021881"/>
    </source>
</evidence>
<dbReference type="InParanoid" id="A0A1Y2AXZ8"/>
<proteinExistence type="inferred from homology"/>
<dbReference type="SUPFAM" id="SSF46785">
    <property type="entry name" value="Winged helix' DNA-binding domain"/>
    <property type="match status" value="1"/>
</dbReference>
<dbReference type="InterPro" id="IPR036390">
    <property type="entry name" value="WH_DNA-bd_sf"/>
</dbReference>
<feature type="region of interest" description="Disordered" evidence="5">
    <location>
        <begin position="1439"/>
        <end position="1464"/>
    </location>
</feature>
<evidence type="ECO:0000259" key="6">
    <source>
        <dbReference type="PROSITE" id="PS50186"/>
    </source>
</evidence>
<dbReference type="GO" id="GO:0035556">
    <property type="term" value="P:intracellular signal transduction"/>
    <property type="evidence" value="ECO:0007669"/>
    <property type="project" value="InterPro"/>
</dbReference>
<organism evidence="7 8">
    <name type="scientific">Naematelia encephala</name>
    <dbReference type="NCBI Taxonomy" id="71784"/>
    <lineage>
        <taxon>Eukaryota</taxon>
        <taxon>Fungi</taxon>
        <taxon>Dikarya</taxon>
        <taxon>Basidiomycota</taxon>
        <taxon>Agaricomycotina</taxon>
        <taxon>Tremellomycetes</taxon>
        <taxon>Tremellales</taxon>
        <taxon>Naemateliaceae</taxon>
        <taxon>Naematelia</taxon>
    </lineage>
</organism>
<dbReference type="PANTHER" id="PTHR13179">
    <property type="entry name" value="DEP DOMAIN CONTAINING PROTEIN 5"/>
    <property type="match status" value="1"/>
</dbReference>
<comment type="subcellular location">
    <subcellularLocation>
        <location evidence="1">Vacuole membrane</location>
        <topology evidence="1">Peripheral membrane protein</topology>
    </subcellularLocation>
</comment>
<feature type="compositionally biased region" description="Low complexity" evidence="5">
    <location>
        <begin position="1439"/>
        <end position="1449"/>
    </location>
</feature>
<protein>
    <recommendedName>
        <fullName evidence="3">Vacuolar membrane-associated protein IML1</fullName>
    </recommendedName>
    <alternativeName>
        <fullName evidence="4">Vacuolar membrane-associated protein iml1</fullName>
    </alternativeName>
</protein>
<dbReference type="InterPro" id="IPR000591">
    <property type="entry name" value="DEP_dom"/>
</dbReference>
<feature type="compositionally biased region" description="Basic and acidic residues" evidence="5">
    <location>
        <begin position="1453"/>
        <end position="1463"/>
    </location>
</feature>
<dbReference type="FunCoup" id="A0A1Y2AXZ8">
    <property type="interactions" value="200"/>
</dbReference>
<feature type="region of interest" description="Disordered" evidence="5">
    <location>
        <begin position="787"/>
        <end position="836"/>
    </location>
</feature>
<feature type="compositionally biased region" description="Polar residues" evidence="5">
    <location>
        <begin position="855"/>
        <end position="870"/>
    </location>
</feature>
<dbReference type="STRING" id="71784.A0A1Y2AXZ8"/>
<dbReference type="Pfam" id="PF00610">
    <property type="entry name" value="DEP"/>
    <property type="match status" value="1"/>
</dbReference>
<dbReference type="PANTHER" id="PTHR13179:SF8">
    <property type="entry name" value="GATOR COMPLEX PROTEIN DEPDC5"/>
    <property type="match status" value="1"/>
</dbReference>
<sequence length="1736" mass="192827">MSNRLSPPRPTSTRTRSSTIIGTGPLPPGSSQPGPPAIDISASSLRNFTDSSTSVAAQALSTLHSAIPGSSRPRMKSAKTTAHERTPSWPVPNTSVAAVTSAPIFPTRRSSIDGDSDVDPLDMQRTIQLLLYTYKLSPTNTTNAGQSGPQPSPLPSASSLPATAPCRVLVNYASLPWSARPGDYFEIRRIRRPITRSEARAKGMGASPERNKAGGEAMKGVARGQGRDGYVFRLGDDHPEIPINQIQVPDSVALAFRFPHRLEIEVVKLSDHFLTQVDYVELRFSQYLGRADMWRLGMSLENSTVHVGEKITLAGGAVRAEIQGVWRGQHRYSSGIVTAKTKTIFRSKSAQVYLFIQLCQETWEFDEDGERYYEKVVHGFLPELFARWASKGASHLVTIIFFARVHYNAEEVDYLQKHDLGVGLIKDYAGRWCKDYFRVAIDFERRSDWNQALAEIKRTLEGCEREILMSFHLDRLKEEAGEEQKRILGSWSFAYEGNVLEAVNLALNPFDEHYIDRDLSRTGLSMTVITPGTGHFAVEKNLLRLTSERMVDHGIGLDLVCLTKMPLHSVPLFSYVSQRPKKVISEETTSGVKTKPATPDLLYFDAHLSSAIDVELADCYCIPKWVNSSFYSKTHDKPFRKDRFVPRCKMYEIQMLGILDHNLTTVTVPLLDIDDVPQARRFLTTEDRRGAREDFDTAVFGGTNEAPRTIVSAAGSRRDSLSFPASYQSARLLAKKASGDRDASPAPTSRLHGSSLGVTGLNSPRISRIAESSTIDSLELLRTEVRSASPAPSSLSLGRSARAASPSKSSEPSVGPSSGQSTPKVTPAKRLRASASKSSFVSRFGANWLFSGLGQRSQPSFPTAADTTVGRSDVSRSEKPESPNMLPQAAARPRAVPGASFIIDPGTPSPAKDKMVTQPLPIATNRGARRVASEEEVSRSHRSSHGVKLSKSPNEASWARVANFTRGKSHVTVNPCNPKFNSDASIGEGRRWQHVRPKASRESQHLVKWTSLSAPACLPLTTDFMPTPREIQDFYEVNAYDIACFPDQVSFLLRQDAATANLPLAVMREMASQRLTQNFQFIVLPHHHTLDFHEQSKPEPTRKVLLPGDPTENGLRVGGASEVLRDASGAIYLLWSNHIHRLAFDATKQSVTVQRFVRKQKHSMDPVRYSCLVWPSQMKGYQEAQAVFKYPNVEAKLNFNYLDMLIAGQVDQLTSSLRYWRTRYILIPSGRDPSSIQGIVPKGENFDPTEILITGASKVLQVLDRNQWRPPGEQAKPLKLLPTQFDPSACVLDEGLMEELERLLSGREKIEGGNALAGMTLQSVAEMMCKPNNGLIIYDRYWAYEVHHDAFTGEQFCEWLQNTFTDVTSPEEAFEWGRSLFEKGLIEHVLNSHGFFNYAHLYYRLRPAYDPNANKRKKPKSWFGKATSSPRDLIEKHAAMSTSPSATAPLGKLGEDPKKAAGEKKRKIQMSQSIIVDLDPGRKSDRAEVAVLHADVIHNARNAFHFELNWLGVTAGLLDELRAKCSAQAERYGLRFVEAPVEQIKDISLKSAYRAAIPIPLALAPPVIPDLHLRLHKHSTGQIANFFEYAILTQKFGFILDVEASSRYPETIEVEYSYRGKTTFEYSQFCHKSGLALVQCIGGVEGFLWSDNRLFIAAPTRGGGRSGGGGGGEMYPNAPVPMKMTKQEEARALRLEFEEFCQDQQKLKTFYDQVLTTLKEKEGLVGLEVLEQTEGV</sequence>
<evidence type="ECO:0000313" key="8">
    <source>
        <dbReference type="Proteomes" id="UP000193986"/>
    </source>
</evidence>
<feature type="region of interest" description="Disordered" evidence="5">
    <location>
        <begin position="734"/>
        <end position="758"/>
    </location>
</feature>
<accession>A0A1Y2AXZ8</accession>
<feature type="domain" description="DEP" evidence="6">
    <location>
        <begin position="1331"/>
        <end position="1407"/>
    </location>
</feature>
<feature type="region of interest" description="Disordered" evidence="5">
    <location>
        <begin position="65"/>
        <end position="94"/>
    </location>
</feature>
<evidence type="ECO:0000313" key="7">
    <source>
        <dbReference type="EMBL" id="ORY27432.1"/>
    </source>
</evidence>
<dbReference type="PROSITE" id="PS50186">
    <property type="entry name" value="DEP"/>
    <property type="match status" value="1"/>
</dbReference>
<dbReference type="SMART" id="SM00049">
    <property type="entry name" value="DEP"/>
    <property type="match status" value="1"/>
</dbReference>